<proteinExistence type="predicted"/>
<gene>
    <name evidence="2" type="ORF">ACFFX0_24055</name>
</gene>
<evidence type="ECO:0000313" key="2">
    <source>
        <dbReference type="EMBL" id="MFB9074102.1"/>
    </source>
</evidence>
<keyword evidence="3" id="KW-1185">Reference proteome</keyword>
<dbReference type="Proteomes" id="UP001589575">
    <property type="component" value="Unassembled WGS sequence"/>
</dbReference>
<reference evidence="2 3" key="1">
    <citation type="submission" date="2024-09" db="EMBL/GenBank/DDBJ databases">
        <authorList>
            <person name="Sun Q."/>
            <person name="Mori K."/>
        </authorList>
    </citation>
    <scope>NUCLEOTIDE SEQUENCE [LARGE SCALE GENOMIC DNA]</scope>
    <source>
        <strain evidence="2 3">CCM 7609</strain>
    </source>
</reference>
<protein>
    <submittedName>
        <fullName evidence="2">Uncharacterized protein</fullName>
    </submittedName>
</protein>
<comment type="caution">
    <text evidence="2">The sequence shown here is derived from an EMBL/GenBank/DDBJ whole genome shotgun (WGS) entry which is preliminary data.</text>
</comment>
<evidence type="ECO:0000313" key="3">
    <source>
        <dbReference type="Proteomes" id="UP001589575"/>
    </source>
</evidence>
<dbReference type="EMBL" id="JBHMFI010000002">
    <property type="protein sequence ID" value="MFB9074102.1"/>
    <property type="molecule type" value="Genomic_DNA"/>
</dbReference>
<accession>A0ABV5G581</accession>
<name>A0ABV5G581_9MICC</name>
<evidence type="ECO:0000256" key="1">
    <source>
        <dbReference type="SAM" id="MobiDB-lite"/>
    </source>
</evidence>
<sequence length="53" mass="5720">MAGCPGRSASSTTWRTARPCHSMTRRTLSQVCSAMSSGMSSCPSMTSRPHRSR</sequence>
<feature type="region of interest" description="Disordered" evidence="1">
    <location>
        <begin position="1"/>
        <end position="21"/>
    </location>
</feature>
<organism evidence="2 3">
    <name type="scientific">Citricoccus parietis</name>
    <dbReference type="NCBI Taxonomy" id="592307"/>
    <lineage>
        <taxon>Bacteria</taxon>
        <taxon>Bacillati</taxon>
        <taxon>Actinomycetota</taxon>
        <taxon>Actinomycetes</taxon>
        <taxon>Micrococcales</taxon>
        <taxon>Micrococcaceae</taxon>
        <taxon>Citricoccus</taxon>
    </lineage>
</organism>